<dbReference type="Proteomes" id="UP001596956">
    <property type="component" value="Unassembled WGS sequence"/>
</dbReference>
<keyword evidence="2" id="KW-1185">Reference proteome</keyword>
<evidence type="ECO:0000313" key="2">
    <source>
        <dbReference type="Proteomes" id="UP001596956"/>
    </source>
</evidence>
<dbReference type="EMBL" id="JBHTHR010000003">
    <property type="protein sequence ID" value="MFD0799772.1"/>
    <property type="molecule type" value="Genomic_DNA"/>
</dbReference>
<comment type="caution">
    <text evidence="1">The sequence shown here is derived from an EMBL/GenBank/DDBJ whole genome shotgun (WGS) entry which is preliminary data.</text>
</comment>
<sequence length="224" mass="24700">MEPFTVARRSFVTSPYTWGSQRSLWSKWAAISRPVGREPSFLRLSRAQRQAAAAELGLTEKEIGKLNRESLTYPVFHLRKSAQDVGLLRKHRSRLLPTAAGRRATGALSALWRHLAQRLPLTTRHEHERQAGLLVLLAVAADRRDGFQVVADILNGIGWRLEDHTPVGPIEAFGAARDTADILPRIGIADTAGWPPQLRALPHGPAFTRAALRAGPDGRELNAP</sequence>
<accession>A0ABW3B8U9</accession>
<name>A0ABW3B8U9_9ACTN</name>
<protein>
    <submittedName>
        <fullName evidence="1">Uncharacterized protein</fullName>
    </submittedName>
</protein>
<gene>
    <name evidence="1" type="ORF">ACFQZU_00345</name>
</gene>
<proteinExistence type="predicted"/>
<reference evidence="2" key="1">
    <citation type="journal article" date="2019" name="Int. J. Syst. Evol. Microbiol.">
        <title>The Global Catalogue of Microorganisms (GCM) 10K type strain sequencing project: providing services to taxonomists for standard genome sequencing and annotation.</title>
        <authorList>
            <consortium name="The Broad Institute Genomics Platform"/>
            <consortium name="The Broad Institute Genome Sequencing Center for Infectious Disease"/>
            <person name="Wu L."/>
            <person name="Ma J."/>
        </authorList>
    </citation>
    <scope>NUCLEOTIDE SEQUENCE [LARGE SCALE GENOMIC DNA]</scope>
    <source>
        <strain evidence="2">CCUG 63369</strain>
    </source>
</reference>
<organism evidence="1 2">
    <name type="scientific">Streptomonospora algeriensis</name>
    <dbReference type="NCBI Taxonomy" id="995084"/>
    <lineage>
        <taxon>Bacteria</taxon>
        <taxon>Bacillati</taxon>
        <taxon>Actinomycetota</taxon>
        <taxon>Actinomycetes</taxon>
        <taxon>Streptosporangiales</taxon>
        <taxon>Nocardiopsidaceae</taxon>
        <taxon>Streptomonospora</taxon>
    </lineage>
</organism>
<evidence type="ECO:0000313" key="1">
    <source>
        <dbReference type="EMBL" id="MFD0799772.1"/>
    </source>
</evidence>